<sequence length="322" mass="37150">MEEFIRLKPVFKEMIWGGNKLRSDFHYDIPSDTTGECWAISAHENGDCLVDGGIYNGKKLSWLWQNNRELFGNLEGEKFPLLVKIIDAKEDLSIQVHPDDSYAKEHENGSYGKTECWYILDCEEDATIIVGHNAKDKEQLKQMIADKNWKGLIKERPIHKGDFFQITPGTVHAIKKGTVILETQQNSDITYRLYDYDRLQNGKPRQLHLDKSIDVIQCPYKEQQENRVKKEMEHGSFEQLAACRFYTVVRLQVKGINCLTQLYPFEILSVVEGEGTINGTEIVKGDHFILPSGFGRYTLDGNMEIILSYIDLDHVEDREEEL</sequence>
<dbReference type="InterPro" id="IPR014710">
    <property type="entry name" value="RmlC-like_jellyroll"/>
</dbReference>
<feature type="binding site" evidence="9">
    <location>
        <position position="172"/>
    </location>
    <ligand>
        <name>Zn(2+)</name>
        <dbReference type="ChEBI" id="CHEBI:29105"/>
    </ligand>
</feature>
<dbReference type="PIRSF" id="PIRSF036894">
    <property type="entry name" value="PMI_Firm_short"/>
    <property type="match status" value="1"/>
</dbReference>
<keyword evidence="5 9" id="KW-0862">Zinc</keyword>
<organism evidence="13 14">
    <name type="scientific">[Clostridium] polysaccharolyticum</name>
    <dbReference type="NCBI Taxonomy" id="29364"/>
    <lineage>
        <taxon>Bacteria</taxon>
        <taxon>Bacillati</taxon>
        <taxon>Bacillota</taxon>
        <taxon>Clostridia</taxon>
        <taxon>Lachnospirales</taxon>
        <taxon>Lachnospiraceae</taxon>
    </lineage>
</organism>
<feature type="binding site" evidence="9">
    <location>
        <position position="115"/>
    </location>
    <ligand>
        <name>Zn(2+)</name>
        <dbReference type="ChEBI" id="CHEBI:29105"/>
    </ligand>
</feature>
<accession>A0A1I0DN88</accession>
<dbReference type="InterPro" id="IPR046457">
    <property type="entry name" value="PMI_typeI_cat"/>
</dbReference>
<keyword evidence="14" id="KW-1185">Reference proteome</keyword>
<dbReference type="OrthoDB" id="9808275at2"/>
<dbReference type="InterPro" id="IPR011051">
    <property type="entry name" value="RmlC_Cupin_sf"/>
</dbReference>
<evidence type="ECO:0000256" key="4">
    <source>
        <dbReference type="ARBA" id="ARBA00022723"/>
    </source>
</evidence>
<evidence type="ECO:0000259" key="11">
    <source>
        <dbReference type="Pfam" id="PF20511"/>
    </source>
</evidence>
<dbReference type="AlphaFoldDB" id="A0A1I0DN88"/>
<evidence type="ECO:0000259" key="12">
    <source>
        <dbReference type="Pfam" id="PF21621"/>
    </source>
</evidence>
<proteinExistence type="inferred from homology"/>
<evidence type="ECO:0000313" key="13">
    <source>
        <dbReference type="EMBL" id="SET33573.1"/>
    </source>
</evidence>
<dbReference type="InterPro" id="IPR001250">
    <property type="entry name" value="Man6P_Isoase-1"/>
</dbReference>
<evidence type="ECO:0000256" key="7">
    <source>
        <dbReference type="ARBA" id="ARBA00029741"/>
    </source>
</evidence>
<feature type="active site" evidence="10">
    <location>
        <position position="192"/>
    </location>
</feature>
<dbReference type="Gene3D" id="2.60.120.10">
    <property type="entry name" value="Jelly Rolls"/>
    <property type="match status" value="2"/>
</dbReference>
<dbReference type="PANTHER" id="PTHR42742:SF3">
    <property type="entry name" value="FRUCTOKINASE"/>
    <property type="match status" value="1"/>
</dbReference>
<dbReference type="InterPro" id="IPR049071">
    <property type="entry name" value="MPI_cupin_dom"/>
</dbReference>
<dbReference type="SUPFAM" id="SSF51182">
    <property type="entry name" value="RmlC-like cupins"/>
    <property type="match status" value="1"/>
</dbReference>
<dbReference type="RefSeq" id="WP_092478184.1">
    <property type="nucleotide sequence ID" value="NZ_FOHN01000015.1"/>
</dbReference>
<evidence type="ECO:0000256" key="2">
    <source>
        <dbReference type="ARBA" id="ARBA00010772"/>
    </source>
</evidence>
<evidence type="ECO:0000256" key="10">
    <source>
        <dbReference type="PIRSR" id="PIRSR036894-2"/>
    </source>
</evidence>
<dbReference type="STRING" id="29364.SAMN04487772_11566"/>
<dbReference type="Proteomes" id="UP000199800">
    <property type="component" value="Unassembled WGS sequence"/>
</dbReference>
<dbReference type="EC" id="5.3.1.8" evidence="3"/>
<dbReference type="PANTHER" id="PTHR42742">
    <property type="entry name" value="TRANSCRIPTIONAL REPRESSOR MPRA"/>
    <property type="match status" value="1"/>
</dbReference>
<dbReference type="InterPro" id="IPR014628">
    <property type="entry name" value="Man6P_isomerase_Firm_short"/>
</dbReference>
<evidence type="ECO:0000256" key="3">
    <source>
        <dbReference type="ARBA" id="ARBA00011956"/>
    </source>
</evidence>
<dbReference type="GO" id="GO:0004476">
    <property type="term" value="F:mannose-6-phosphate isomerase activity"/>
    <property type="evidence" value="ECO:0007669"/>
    <property type="project" value="UniProtKB-EC"/>
</dbReference>
<comment type="catalytic activity">
    <reaction evidence="1">
        <text>D-mannose 6-phosphate = D-fructose 6-phosphate</text>
        <dbReference type="Rhea" id="RHEA:12356"/>
        <dbReference type="ChEBI" id="CHEBI:58735"/>
        <dbReference type="ChEBI" id="CHEBI:61527"/>
        <dbReference type="EC" id="5.3.1.8"/>
    </reaction>
</comment>
<evidence type="ECO:0000256" key="5">
    <source>
        <dbReference type="ARBA" id="ARBA00022833"/>
    </source>
</evidence>
<evidence type="ECO:0000256" key="1">
    <source>
        <dbReference type="ARBA" id="ARBA00000757"/>
    </source>
</evidence>
<feature type="domain" description="Mannose-6-phosphate isomerase cupin" evidence="12">
    <location>
        <begin position="241"/>
        <end position="310"/>
    </location>
</feature>
<evidence type="ECO:0000313" key="14">
    <source>
        <dbReference type="Proteomes" id="UP000199800"/>
    </source>
</evidence>
<name>A0A1I0DN88_9FIRM</name>
<dbReference type="CDD" id="cd07010">
    <property type="entry name" value="cupin_PMI_type_I_N_bac"/>
    <property type="match status" value="1"/>
</dbReference>
<gene>
    <name evidence="13" type="ORF">SAMN04487772_11566</name>
</gene>
<keyword evidence="6 13" id="KW-0413">Isomerase</keyword>
<comment type="cofactor">
    <cofactor evidence="9">
        <name>Zn(2+)</name>
        <dbReference type="ChEBI" id="CHEBI:29105"/>
    </cofactor>
    <text evidence="9">Binds 1 zinc ion per subunit.</text>
</comment>
<evidence type="ECO:0000256" key="6">
    <source>
        <dbReference type="ARBA" id="ARBA00023235"/>
    </source>
</evidence>
<dbReference type="GO" id="GO:0005975">
    <property type="term" value="P:carbohydrate metabolic process"/>
    <property type="evidence" value="ECO:0007669"/>
    <property type="project" value="InterPro"/>
</dbReference>
<evidence type="ECO:0000256" key="8">
    <source>
        <dbReference type="ARBA" id="ARBA00030762"/>
    </source>
</evidence>
<keyword evidence="4 9" id="KW-0479">Metal-binding</keyword>
<protein>
    <recommendedName>
        <fullName evidence="3">mannose-6-phosphate isomerase</fullName>
        <ecNumber evidence="3">5.3.1.8</ecNumber>
    </recommendedName>
    <alternativeName>
        <fullName evidence="7">Phosphohexomutase</fullName>
    </alternativeName>
    <alternativeName>
        <fullName evidence="8">Phosphomannose isomerase</fullName>
    </alternativeName>
</protein>
<dbReference type="InterPro" id="IPR051804">
    <property type="entry name" value="Carb_Metab_Reg_Kinase/Isom"/>
</dbReference>
<dbReference type="GO" id="GO:0008270">
    <property type="term" value="F:zinc ion binding"/>
    <property type="evidence" value="ECO:0007669"/>
    <property type="project" value="InterPro"/>
</dbReference>
<dbReference type="EMBL" id="FOHN01000015">
    <property type="protein sequence ID" value="SET33573.1"/>
    <property type="molecule type" value="Genomic_DNA"/>
</dbReference>
<comment type="similarity">
    <text evidence="2">Belongs to the mannose-6-phosphate isomerase type 1 family.</text>
</comment>
<feature type="binding site" evidence="9">
    <location>
        <position position="97"/>
    </location>
    <ligand>
        <name>Zn(2+)</name>
        <dbReference type="ChEBI" id="CHEBI:29105"/>
    </ligand>
</feature>
<dbReference type="Pfam" id="PF21621">
    <property type="entry name" value="MPI_cupin_dom"/>
    <property type="match status" value="1"/>
</dbReference>
<feature type="domain" description="Phosphomannose isomerase type I catalytic" evidence="11">
    <location>
        <begin position="5"/>
        <end position="105"/>
    </location>
</feature>
<evidence type="ECO:0000256" key="9">
    <source>
        <dbReference type="PIRSR" id="PIRSR036894-1"/>
    </source>
</evidence>
<dbReference type="Pfam" id="PF20511">
    <property type="entry name" value="PMI_typeI_cat"/>
    <property type="match status" value="1"/>
</dbReference>
<dbReference type="NCBIfam" id="TIGR00218">
    <property type="entry name" value="manA"/>
    <property type="match status" value="1"/>
</dbReference>
<reference evidence="13 14" key="1">
    <citation type="submission" date="2016-10" db="EMBL/GenBank/DDBJ databases">
        <authorList>
            <person name="de Groot N.N."/>
        </authorList>
    </citation>
    <scope>NUCLEOTIDE SEQUENCE [LARGE SCALE GENOMIC DNA]</scope>
    <source>
        <strain evidence="13 14">DSM 1801</strain>
    </source>
</reference>